<gene>
    <name evidence="6" type="ORF">QBC33DRAFT_534825</name>
</gene>
<comment type="subcellular location">
    <subcellularLocation>
        <location evidence="1">Endomembrane system</location>
        <topology evidence="1">Multi-pass membrane protein</topology>
    </subcellularLocation>
</comment>
<keyword evidence="3 5" id="KW-1133">Transmembrane helix</keyword>
<dbReference type="RefSeq" id="XP_060284608.1">
    <property type="nucleotide sequence ID" value="XM_060427568.1"/>
</dbReference>
<sequence length="233" mass="25432">MARHSLQRFASPSRAFSGLVHLIGLGSFSASFVYLFTFPSPISASFGGQFQYLTIIGLALATITFILGLLADITLSPQLFAAKNVLSVCSAPLQVLVTTLYGGLCAIDKGLVVPPELELPLLPDFGFHVMPAIMLSLDLILLSPPWTIKSYNAMTLSLALAFLYWGWIEYCFSRNGWYPYPIFELLSTSQRALLFAVSAALMTGSTMALKWGYGKLNGIEKFKSDAINPTKID</sequence>
<evidence type="ECO:0000313" key="6">
    <source>
        <dbReference type="EMBL" id="KAK1768395.1"/>
    </source>
</evidence>
<dbReference type="InterPro" id="IPR006838">
    <property type="entry name" value="ADTRP_AIG1"/>
</dbReference>
<feature type="transmembrane region" description="Helical" evidence="5">
    <location>
        <begin position="192"/>
        <end position="213"/>
    </location>
</feature>
<dbReference type="AlphaFoldDB" id="A0AAJ0C1G8"/>
<dbReference type="Pfam" id="PF04750">
    <property type="entry name" value="Far-17a_AIG1"/>
    <property type="match status" value="1"/>
</dbReference>
<keyword evidence="2 5" id="KW-0812">Transmembrane</keyword>
<feature type="transmembrane region" description="Helical" evidence="5">
    <location>
        <begin position="85"/>
        <end position="104"/>
    </location>
</feature>
<name>A0AAJ0C1G8_9PEZI</name>
<dbReference type="PANTHER" id="PTHR10989:SF16">
    <property type="entry name" value="AT02829P-RELATED"/>
    <property type="match status" value="1"/>
</dbReference>
<evidence type="ECO:0000256" key="2">
    <source>
        <dbReference type="ARBA" id="ARBA00022692"/>
    </source>
</evidence>
<keyword evidence="4 5" id="KW-0472">Membrane</keyword>
<protein>
    <submittedName>
        <fullName evidence="6">FAR-17a/AIG1-like protein</fullName>
    </submittedName>
</protein>
<feature type="transmembrane region" description="Helical" evidence="5">
    <location>
        <begin position="50"/>
        <end position="73"/>
    </location>
</feature>
<dbReference type="PANTHER" id="PTHR10989">
    <property type="entry name" value="ANDROGEN-INDUCED PROTEIN 1-RELATED"/>
    <property type="match status" value="1"/>
</dbReference>
<dbReference type="GO" id="GO:0016020">
    <property type="term" value="C:membrane"/>
    <property type="evidence" value="ECO:0007669"/>
    <property type="project" value="InterPro"/>
</dbReference>
<evidence type="ECO:0000256" key="3">
    <source>
        <dbReference type="ARBA" id="ARBA00022989"/>
    </source>
</evidence>
<evidence type="ECO:0000313" key="7">
    <source>
        <dbReference type="Proteomes" id="UP001244011"/>
    </source>
</evidence>
<reference evidence="6" key="1">
    <citation type="submission" date="2023-06" db="EMBL/GenBank/DDBJ databases">
        <title>Genome-scale phylogeny and comparative genomics of the fungal order Sordariales.</title>
        <authorList>
            <consortium name="Lawrence Berkeley National Laboratory"/>
            <person name="Hensen N."/>
            <person name="Bonometti L."/>
            <person name="Westerberg I."/>
            <person name="Brannstrom I.O."/>
            <person name="Guillou S."/>
            <person name="Cros-Aarteil S."/>
            <person name="Calhoun S."/>
            <person name="Haridas S."/>
            <person name="Kuo A."/>
            <person name="Mondo S."/>
            <person name="Pangilinan J."/>
            <person name="Riley R."/>
            <person name="Labutti K."/>
            <person name="Andreopoulos B."/>
            <person name="Lipzen A."/>
            <person name="Chen C."/>
            <person name="Yanf M."/>
            <person name="Daum C."/>
            <person name="Ng V."/>
            <person name="Clum A."/>
            <person name="Steindorff A."/>
            <person name="Ohm R."/>
            <person name="Martin F."/>
            <person name="Silar P."/>
            <person name="Natvig D."/>
            <person name="Lalanne C."/>
            <person name="Gautier V."/>
            <person name="Ament-Velasquez S.L."/>
            <person name="Kruys A."/>
            <person name="Hutchinson M.I."/>
            <person name="Powell A.J."/>
            <person name="Barry K."/>
            <person name="Miller A.N."/>
            <person name="Grigoriev I.V."/>
            <person name="Debuchy R."/>
            <person name="Gladieux P."/>
            <person name="Thoren M.H."/>
            <person name="Johannesson H."/>
        </authorList>
    </citation>
    <scope>NUCLEOTIDE SEQUENCE</scope>
    <source>
        <strain evidence="6">8032-3</strain>
    </source>
</reference>
<comment type="caution">
    <text evidence="6">The sequence shown here is derived from an EMBL/GenBank/DDBJ whole genome shotgun (WGS) entry which is preliminary data.</text>
</comment>
<evidence type="ECO:0000256" key="5">
    <source>
        <dbReference type="SAM" id="Phobius"/>
    </source>
</evidence>
<dbReference type="EMBL" id="MU839005">
    <property type="protein sequence ID" value="KAK1768395.1"/>
    <property type="molecule type" value="Genomic_DNA"/>
</dbReference>
<dbReference type="GO" id="GO:0012505">
    <property type="term" value="C:endomembrane system"/>
    <property type="evidence" value="ECO:0007669"/>
    <property type="project" value="UniProtKB-SubCell"/>
</dbReference>
<feature type="transmembrane region" description="Helical" evidence="5">
    <location>
        <begin position="20"/>
        <end position="38"/>
    </location>
</feature>
<accession>A0AAJ0C1G8</accession>
<evidence type="ECO:0000256" key="1">
    <source>
        <dbReference type="ARBA" id="ARBA00004127"/>
    </source>
</evidence>
<dbReference type="GeneID" id="85310755"/>
<keyword evidence="7" id="KW-1185">Reference proteome</keyword>
<evidence type="ECO:0000256" key="4">
    <source>
        <dbReference type="ARBA" id="ARBA00023136"/>
    </source>
</evidence>
<organism evidence="6 7">
    <name type="scientific">Phialemonium atrogriseum</name>
    <dbReference type="NCBI Taxonomy" id="1093897"/>
    <lineage>
        <taxon>Eukaryota</taxon>
        <taxon>Fungi</taxon>
        <taxon>Dikarya</taxon>
        <taxon>Ascomycota</taxon>
        <taxon>Pezizomycotina</taxon>
        <taxon>Sordariomycetes</taxon>
        <taxon>Sordariomycetidae</taxon>
        <taxon>Cephalothecales</taxon>
        <taxon>Cephalothecaceae</taxon>
        <taxon>Phialemonium</taxon>
    </lineage>
</organism>
<dbReference type="Proteomes" id="UP001244011">
    <property type="component" value="Unassembled WGS sequence"/>
</dbReference>
<feature type="transmembrane region" description="Helical" evidence="5">
    <location>
        <begin position="154"/>
        <end position="172"/>
    </location>
</feature>
<proteinExistence type="predicted"/>
<feature type="transmembrane region" description="Helical" evidence="5">
    <location>
        <begin position="124"/>
        <end position="142"/>
    </location>
</feature>